<evidence type="ECO:0000259" key="3">
    <source>
        <dbReference type="PROSITE" id="PS51293"/>
    </source>
</evidence>
<dbReference type="PROSITE" id="PS51294">
    <property type="entry name" value="HTH_MYB"/>
    <property type="match status" value="1"/>
</dbReference>
<dbReference type="SMART" id="SM00717">
    <property type="entry name" value="SANT"/>
    <property type="match status" value="1"/>
</dbReference>
<feature type="domain" description="SANT" evidence="3">
    <location>
        <begin position="6"/>
        <end position="54"/>
    </location>
</feature>
<feature type="domain" description="Myb-like" evidence="2">
    <location>
        <begin position="3"/>
        <end position="53"/>
    </location>
</feature>
<evidence type="ECO:0000259" key="2">
    <source>
        <dbReference type="PROSITE" id="PS50090"/>
    </source>
</evidence>
<dbReference type="Gene3D" id="1.10.10.60">
    <property type="entry name" value="Homeodomain-like"/>
    <property type="match status" value="1"/>
</dbReference>
<comment type="caution">
    <text evidence="5">The sequence shown here is derived from an EMBL/GenBank/DDBJ whole genome shotgun (WGS) entry which is preliminary data.</text>
</comment>
<dbReference type="EMBL" id="CATOUU010000147">
    <property type="protein sequence ID" value="CAI9918021.1"/>
    <property type="molecule type" value="Genomic_DNA"/>
</dbReference>
<dbReference type="SUPFAM" id="SSF46689">
    <property type="entry name" value="Homeodomain-like"/>
    <property type="match status" value="1"/>
</dbReference>
<name>A0AA86NEV4_9EUKA</name>
<dbReference type="Pfam" id="PF00249">
    <property type="entry name" value="Myb_DNA-binding"/>
    <property type="match status" value="1"/>
</dbReference>
<proteinExistence type="predicted"/>
<protein>
    <submittedName>
        <fullName evidence="5">SANT/Myb domain</fullName>
    </submittedName>
    <submittedName>
        <fullName evidence="6">SANT/Myb_domain</fullName>
    </submittedName>
</protein>
<feature type="compositionally biased region" description="Basic and acidic residues" evidence="1">
    <location>
        <begin position="90"/>
        <end position="102"/>
    </location>
</feature>
<evidence type="ECO:0000259" key="4">
    <source>
        <dbReference type="PROSITE" id="PS51294"/>
    </source>
</evidence>
<evidence type="ECO:0000313" key="7">
    <source>
        <dbReference type="Proteomes" id="UP001642409"/>
    </source>
</evidence>
<sequence length="185" mass="21570">MSKAKANFARWTQEENEKFEKLLAAYNKDFRKIAQHFQTRTYGQIRTHYYNEVNKHTEQPVQELKQVKPISPPIPKQVLIKAPPSQDSQDSIKHKQNKETHNVKQELLLPKKPEKVELLIQQTSQDSIVNALPSIPDFIKYQESNNSQTNPQNKFGMNLVKQQLGNASVFNPYSCESFMFSNYFQ</sequence>
<reference evidence="6 7" key="2">
    <citation type="submission" date="2024-07" db="EMBL/GenBank/DDBJ databases">
        <authorList>
            <person name="Akdeniz Z."/>
        </authorList>
    </citation>
    <scope>NUCLEOTIDE SEQUENCE [LARGE SCALE GENOMIC DNA]</scope>
</reference>
<feature type="region of interest" description="Disordered" evidence="1">
    <location>
        <begin position="83"/>
        <end position="102"/>
    </location>
</feature>
<reference evidence="5" key="1">
    <citation type="submission" date="2023-06" db="EMBL/GenBank/DDBJ databases">
        <authorList>
            <person name="Kurt Z."/>
        </authorList>
    </citation>
    <scope>NUCLEOTIDE SEQUENCE</scope>
</reference>
<organism evidence="5">
    <name type="scientific">Hexamita inflata</name>
    <dbReference type="NCBI Taxonomy" id="28002"/>
    <lineage>
        <taxon>Eukaryota</taxon>
        <taxon>Metamonada</taxon>
        <taxon>Diplomonadida</taxon>
        <taxon>Hexamitidae</taxon>
        <taxon>Hexamitinae</taxon>
        <taxon>Hexamita</taxon>
    </lineage>
</organism>
<dbReference type="AlphaFoldDB" id="A0AA86NEV4"/>
<dbReference type="PROSITE" id="PS51293">
    <property type="entry name" value="SANT"/>
    <property type="match status" value="1"/>
</dbReference>
<dbReference type="InterPro" id="IPR009057">
    <property type="entry name" value="Homeodomain-like_sf"/>
</dbReference>
<feature type="domain" description="HTH myb-type" evidence="4">
    <location>
        <begin position="1"/>
        <end position="57"/>
    </location>
</feature>
<evidence type="ECO:0000313" key="5">
    <source>
        <dbReference type="EMBL" id="CAI9918021.1"/>
    </source>
</evidence>
<dbReference type="PROSITE" id="PS50090">
    <property type="entry name" value="MYB_LIKE"/>
    <property type="match status" value="1"/>
</dbReference>
<evidence type="ECO:0000256" key="1">
    <source>
        <dbReference type="SAM" id="MobiDB-lite"/>
    </source>
</evidence>
<dbReference type="Proteomes" id="UP001642409">
    <property type="component" value="Unassembled WGS sequence"/>
</dbReference>
<dbReference type="InterPro" id="IPR001005">
    <property type="entry name" value="SANT/Myb"/>
</dbReference>
<dbReference type="InterPro" id="IPR017884">
    <property type="entry name" value="SANT_dom"/>
</dbReference>
<accession>A0AA86NEV4</accession>
<dbReference type="CDD" id="cd00167">
    <property type="entry name" value="SANT"/>
    <property type="match status" value="1"/>
</dbReference>
<dbReference type="InterPro" id="IPR017930">
    <property type="entry name" value="Myb_dom"/>
</dbReference>
<keyword evidence="7" id="KW-1185">Reference proteome</keyword>
<evidence type="ECO:0000313" key="6">
    <source>
        <dbReference type="EMBL" id="CAL6097907.1"/>
    </source>
</evidence>
<dbReference type="EMBL" id="CAXDID020000504">
    <property type="protein sequence ID" value="CAL6097907.1"/>
    <property type="molecule type" value="Genomic_DNA"/>
</dbReference>
<gene>
    <name evidence="5" type="ORF">HINF_LOCUS5666</name>
    <name evidence="6" type="ORF">HINF_LOCUS69354</name>
</gene>